<dbReference type="RefSeq" id="XP_016471454.1">
    <property type="nucleotide sequence ID" value="XM_016615968.1"/>
</dbReference>
<dbReference type="PANTHER" id="PTHR33240">
    <property type="entry name" value="OS08G0508500 PROTEIN"/>
    <property type="match status" value="1"/>
</dbReference>
<dbReference type="PANTHER" id="PTHR33240:SF8">
    <property type="entry name" value="OS03G0439900 PROTEIN"/>
    <property type="match status" value="1"/>
</dbReference>
<evidence type="ECO:0000313" key="1">
    <source>
        <dbReference type="RefSeq" id="XP_016471454.1"/>
    </source>
</evidence>
<accession>A0A1S4A4D9</accession>
<dbReference type="OrthoDB" id="1752268at2759"/>
<dbReference type="KEGG" id="nta:107793589"/>
<organism evidence="1">
    <name type="scientific">Nicotiana tabacum</name>
    <name type="common">Common tobacco</name>
    <dbReference type="NCBI Taxonomy" id="4097"/>
    <lineage>
        <taxon>Eukaryota</taxon>
        <taxon>Viridiplantae</taxon>
        <taxon>Streptophyta</taxon>
        <taxon>Embryophyta</taxon>
        <taxon>Tracheophyta</taxon>
        <taxon>Spermatophyta</taxon>
        <taxon>Magnoliopsida</taxon>
        <taxon>eudicotyledons</taxon>
        <taxon>Gunneridae</taxon>
        <taxon>Pentapetalae</taxon>
        <taxon>asterids</taxon>
        <taxon>lamiids</taxon>
        <taxon>Solanales</taxon>
        <taxon>Solanaceae</taxon>
        <taxon>Nicotianoideae</taxon>
        <taxon>Nicotianeae</taxon>
        <taxon>Nicotiana</taxon>
    </lineage>
</organism>
<dbReference type="PaxDb" id="4097-A0A1S4A4D9"/>
<name>A0A1S4A4D9_TOBAC</name>
<dbReference type="AlphaFoldDB" id="A0A1S4A4D9"/>
<gene>
    <name evidence="1" type="primary">LOC107793589</name>
</gene>
<reference evidence="1" key="1">
    <citation type="submission" date="2025-08" db="UniProtKB">
        <authorList>
            <consortium name="RefSeq"/>
        </authorList>
    </citation>
    <scope>IDENTIFICATION</scope>
</reference>
<dbReference type="CDD" id="cd00303">
    <property type="entry name" value="retropepsin_like"/>
    <property type="match status" value="1"/>
</dbReference>
<sequence length="187" mass="20956">MLRQGHLKELLSDRGMVNFAKGYEQHQGPPKPPARTRTVYMIIDGGEDAYVNSVKFTTTHKLKRSITLERYDELKESIIFDKSDTNGLVFHHYDALVITLQILYTDVRCIMVDDGSGACIIHPGVFAQMKLEDKIVSYCITLTGFNNAVERTSGKITLSVLAGGVTLETTFHIMDQDTIYNAKIGRP</sequence>
<proteinExistence type="predicted"/>
<protein>
    <submittedName>
        <fullName evidence="1">Uncharacterized protein</fullName>
    </submittedName>
</protein>